<dbReference type="OrthoDB" id="8478851at2"/>
<keyword evidence="2 4" id="KW-0238">DNA-binding</keyword>
<evidence type="ECO:0000259" key="5">
    <source>
        <dbReference type="PROSITE" id="PS50977"/>
    </source>
</evidence>
<dbReference type="SUPFAM" id="SSF46689">
    <property type="entry name" value="Homeodomain-like"/>
    <property type="match status" value="1"/>
</dbReference>
<evidence type="ECO:0000256" key="2">
    <source>
        <dbReference type="ARBA" id="ARBA00023125"/>
    </source>
</evidence>
<evidence type="ECO:0000313" key="6">
    <source>
        <dbReference type="EMBL" id="RST87676.1"/>
    </source>
</evidence>
<dbReference type="InterPro" id="IPR050109">
    <property type="entry name" value="HTH-type_TetR-like_transc_reg"/>
</dbReference>
<keyword evidence="7" id="KW-1185">Reference proteome</keyword>
<accession>A0A3S0AUV5</accession>
<dbReference type="InterPro" id="IPR001647">
    <property type="entry name" value="HTH_TetR"/>
</dbReference>
<gene>
    <name evidence="6" type="ORF">EJC49_03975</name>
</gene>
<dbReference type="Pfam" id="PF00440">
    <property type="entry name" value="TetR_N"/>
    <property type="match status" value="1"/>
</dbReference>
<name>A0A3S0AUV5_9HYPH</name>
<dbReference type="PANTHER" id="PTHR30055:SF234">
    <property type="entry name" value="HTH-TYPE TRANSCRIPTIONAL REGULATOR BETI"/>
    <property type="match status" value="1"/>
</dbReference>
<dbReference type="EMBL" id="RWKW01000012">
    <property type="protein sequence ID" value="RST87676.1"/>
    <property type="molecule type" value="Genomic_DNA"/>
</dbReference>
<evidence type="ECO:0000256" key="3">
    <source>
        <dbReference type="ARBA" id="ARBA00023163"/>
    </source>
</evidence>
<dbReference type="InterPro" id="IPR009057">
    <property type="entry name" value="Homeodomain-like_sf"/>
</dbReference>
<feature type="domain" description="HTH tetR-type" evidence="5">
    <location>
        <begin position="14"/>
        <end position="74"/>
    </location>
</feature>
<dbReference type="PROSITE" id="PS50977">
    <property type="entry name" value="HTH_TETR_2"/>
    <property type="match status" value="1"/>
</dbReference>
<dbReference type="AlphaFoldDB" id="A0A3S0AUV5"/>
<proteinExistence type="predicted"/>
<evidence type="ECO:0000256" key="1">
    <source>
        <dbReference type="ARBA" id="ARBA00023015"/>
    </source>
</evidence>
<evidence type="ECO:0000313" key="7">
    <source>
        <dbReference type="Proteomes" id="UP000278398"/>
    </source>
</evidence>
<sequence length="215" mass="23449">MVSCQGGDVATRRRVTREMIVAEARRLVAEHGTSALTFQALASSLGVSKQAILYWYPSKRALAKDFCLPILKEERDVVVAAIAEASSATEAITAFVRALVRYHLSDLGRFRMLYLWLQFEPGVALRPGDEHLLDPIHETTGSSYDVLEAKITADPSFLGDGDARKLAVAVDMAALGLVTMMAMAEAMNDPWRHSTDSMVDALVDLLTGKHGSVRS</sequence>
<organism evidence="6 7">
    <name type="scientific">Aquibium carbonis</name>
    <dbReference type="NCBI Taxonomy" id="2495581"/>
    <lineage>
        <taxon>Bacteria</taxon>
        <taxon>Pseudomonadati</taxon>
        <taxon>Pseudomonadota</taxon>
        <taxon>Alphaproteobacteria</taxon>
        <taxon>Hyphomicrobiales</taxon>
        <taxon>Phyllobacteriaceae</taxon>
        <taxon>Aquibium</taxon>
    </lineage>
</organism>
<dbReference type="Proteomes" id="UP000278398">
    <property type="component" value="Unassembled WGS sequence"/>
</dbReference>
<comment type="caution">
    <text evidence="6">The sequence shown here is derived from an EMBL/GenBank/DDBJ whole genome shotgun (WGS) entry which is preliminary data.</text>
</comment>
<dbReference type="PANTHER" id="PTHR30055">
    <property type="entry name" value="HTH-TYPE TRANSCRIPTIONAL REGULATOR RUTR"/>
    <property type="match status" value="1"/>
</dbReference>
<keyword evidence="1" id="KW-0805">Transcription regulation</keyword>
<feature type="DNA-binding region" description="H-T-H motif" evidence="4">
    <location>
        <begin position="37"/>
        <end position="56"/>
    </location>
</feature>
<dbReference type="GO" id="GO:0003700">
    <property type="term" value="F:DNA-binding transcription factor activity"/>
    <property type="evidence" value="ECO:0007669"/>
    <property type="project" value="TreeGrafter"/>
</dbReference>
<protein>
    <submittedName>
        <fullName evidence="6">TetR/AcrR family transcriptional regulator</fullName>
    </submittedName>
</protein>
<dbReference type="GO" id="GO:0000976">
    <property type="term" value="F:transcription cis-regulatory region binding"/>
    <property type="evidence" value="ECO:0007669"/>
    <property type="project" value="TreeGrafter"/>
</dbReference>
<dbReference type="Gene3D" id="1.10.357.10">
    <property type="entry name" value="Tetracycline Repressor, domain 2"/>
    <property type="match status" value="1"/>
</dbReference>
<keyword evidence="3" id="KW-0804">Transcription</keyword>
<evidence type="ECO:0000256" key="4">
    <source>
        <dbReference type="PROSITE-ProRule" id="PRU00335"/>
    </source>
</evidence>
<reference evidence="6 7" key="1">
    <citation type="submission" date="2018-12" db="EMBL/GenBank/DDBJ databases">
        <title>Mesorhizobium carbonis sp. nov., isolated from coal mine water.</title>
        <authorList>
            <person name="Xin W."/>
            <person name="Xu Z."/>
            <person name="Xiang F."/>
            <person name="Zhang J."/>
            <person name="Xi L."/>
            <person name="Liu J."/>
        </authorList>
    </citation>
    <scope>NUCLEOTIDE SEQUENCE [LARGE SCALE GENOMIC DNA]</scope>
    <source>
        <strain evidence="6 7">B2.3</strain>
    </source>
</reference>